<dbReference type="InterPro" id="IPR032675">
    <property type="entry name" value="LRR_dom_sf"/>
</dbReference>
<name>A0A9W8MKL9_9AGAR</name>
<dbReference type="AlphaFoldDB" id="A0A9W8MKL9"/>
<dbReference type="EMBL" id="JANBPK010000789">
    <property type="protein sequence ID" value="KAJ2931959.1"/>
    <property type="molecule type" value="Genomic_DNA"/>
</dbReference>
<sequence length="429" mass="49843">MQTLVRSLERAKVAPLHLQVIHPTDMGTDNYIDRIQDDLIDLLVVPIGQSLTRLTLVRVRPSQLLTVTSSQFPSLERLVLFFEECDTFDWQEWDDHGPIRAFQDVPTLRYVAIKELFMLDDNNNQPSIELPTNTLTHFILGVTGGRDVPSNFLVKYLGPKCKNIISLHVMLSDNDKGFISAKTPLGSLELASVESLTIEYHWGVTDSLWTYPALLDNVYFPNLRRLRFEGDHVYLHHWAPAETKRFLNKLASFDKLEYFSFRCVQYNVDPYLDQILKRLESVRTLHVELYEFVALFEMLTLPGSGDSAPKDVILPLLDTFVLNIFPRYPPNPFDWIANTSTPFMKFLGSRVPGRFRKLILCGFENEATKQKMDRKLRAGLREYFIIDGDQRQFDFETHYHIDSYECGPDMYDWVEARPILRRVYDYRGG</sequence>
<feature type="non-terminal residue" evidence="1">
    <location>
        <position position="429"/>
    </location>
</feature>
<reference evidence="1" key="1">
    <citation type="submission" date="2022-06" db="EMBL/GenBank/DDBJ databases">
        <title>Genome Sequence of Candolleomyces eurysporus.</title>
        <authorList>
            <person name="Buettner E."/>
        </authorList>
    </citation>
    <scope>NUCLEOTIDE SEQUENCE</scope>
    <source>
        <strain evidence="1">VTCC 930004</strain>
    </source>
</reference>
<organism evidence="1 2">
    <name type="scientific">Candolleomyces eurysporus</name>
    <dbReference type="NCBI Taxonomy" id="2828524"/>
    <lineage>
        <taxon>Eukaryota</taxon>
        <taxon>Fungi</taxon>
        <taxon>Dikarya</taxon>
        <taxon>Basidiomycota</taxon>
        <taxon>Agaricomycotina</taxon>
        <taxon>Agaricomycetes</taxon>
        <taxon>Agaricomycetidae</taxon>
        <taxon>Agaricales</taxon>
        <taxon>Agaricineae</taxon>
        <taxon>Psathyrellaceae</taxon>
        <taxon>Candolleomyces</taxon>
    </lineage>
</organism>
<evidence type="ECO:0000313" key="1">
    <source>
        <dbReference type="EMBL" id="KAJ2931959.1"/>
    </source>
</evidence>
<dbReference type="Proteomes" id="UP001140091">
    <property type="component" value="Unassembled WGS sequence"/>
</dbReference>
<gene>
    <name evidence="1" type="ORF">H1R20_g5147</name>
</gene>
<accession>A0A9W8MKL9</accession>
<protein>
    <submittedName>
        <fullName evidence="1">Uncharacterized protein</fullName>
    </submittedName>
</protein>
<dbReference type="Gene3D" id="3.80.10.10">
    <property type="entry name" value="Ribonuclease Inhibitor"/>
    <property type="match status" value="1"/>
</dbReference>
<proteinExistence type="predicted"/>
<dbReference type="OrthoDB" id="3046661at2759"/>
<comment type="caution">
    <text evidence="1">The sequence shown here is derived from an EMBL/GenBank/DDBJ whole genome shotgun (WGS) entry which is preliminary data.</text>
</comment>
<keyword evidence="2" id="KW-1185">Reference proteome</keyword>
<evidence type="ECO:0000313" key="2">
    <source>
        <dbReference type="Proteomes" id="UP001140091"/>
    </source>
</evidence>